<dbReference type="GO" id="GO:0005249">
    <property type="term" value="F:voltage-gated potassium channel activity"/>
    <property type="evidence" value="ECO:0007669"/>
    <property type="project" value="InterPro"/>
</dbReference>
<dbReference type="PRINTS" id="PR01464">
    <property type="entry name" value="EAGCHANNEL"/>
</dbReference>
<feature type="domain" description="PAC" evidence="3">
    <location>
        <begin position="93"/>
        <end position="145"/>
    </location>
</feature>
<dbReference type="AlphaFoldDB" id="A0A0N4UL28"/>
<dbReference type="InterPro" id="IPR050818">
    <property type="entry name" value="KCNH_animal-type"/>
</dbReference>
<accession>A0A0N4UL28</accession>
<dbReference type="GO" id="GO:0005516">
    <property type="term" value="F:calmodulin binding"/>
    <property type="evidence" value="ECO:0007669"/>
    <property type="project" value="UniProtKB-KW"/>
</dbReference>
<dbReference type="WBParaSite" id="DME_0000847801-mRNA-1">
    <property type="protein sequence ID" value="DME_0000847801-mRNA-1"/>
    <property type="gene ID" value="DME_0000847801"/>
</dbReference>
<proteinExistence type="predicted"/>
<reference evidence="4 6" key="2">
    <citation type="submission" date="2018-11" db="EMBL/GenBank/DDBJ databases">
        <authorList>
            <consortium name="Pathogen Informatics"/>
        </authorList>
    </citation>
    <scope>NUCLEOTIDE SEQUENCE [LARGE SCALE GENOMIC DNA]</scope>
</reference>
<dbReference type="Pfam" id="PF13426">
    <property type="entry name" value="PAS_9"/>
    <property type="match status" value="1"/>
</dbReference>
<dbReference type="Gene3D" id="3.30.450.20">
    <property type="entry name" value="PAS domain"/>
    <property type="match status" value="1"/>
</dbReference>
<evidence type="ECO:0000313" key="4">
    <source>
        <dbReference type="EMBL" id="VDN52480.1"/>
    </source>
</evidence>
<evidence type="ECO:0000313" key="7">
    <source>
        <dbReference type="WBParaSite" id="DME_0000847801-mRNA-1"/>
    </source>
</evidence>
<dbReference type="GO" id="GO:0042391">
    <property type="term" value="P:regulation of membrane potential"/>
    <property type="evidence" value="ECO:0007669"/>
    <property type="project" value="TreeGrafter"/>
</dbReference>
<dbReference type="SUPFAM" id="SSF55785">
    <property type="entry name" value="PYP-like sensor domain (PAS domain)"/>
    <property type="match status" value="1"/>
</dbReference>
<dbReference type="NCBIfam" id="TIGR00229">
    <property type="entry name" value="sensory_box"/>
    <property type="match status" value="1"/>
</dbReference>
<dbReference type="GO" id="GO:0008076">
    <property type="term" value="C:voltage-gated potassium channel complex"/>
    <property type="evidence" value="ECO:0007669"/>
    <property type="project" value="TreeGrafter"/>
</dbReference>
<dbReference type="OrthoDB" id="447251at2759"/>
<organism evidence="5 7">
    <name type="scientific">Dracunculus medinensis</name>
    <name type="common">Guinea worm</name>
    <dbReference type="NCBI Taxonomy" id="318479"/>
    <lineage>
        <taxon>Eukaryota</taxon>
        <taxon>Metazoa</taxon>
        <taxon>Ecdysozoa</taxon>
        <taxon>Nematoda</taxon>
        <taxon>Chromadorea</taxon>
        <taxon>Rhabditida</taxon>
        <taxon>Spirurina</taxon>
        <taxon>Dracunculoidea</taxon>
        <taxon>Dracunculidae</taxon>
        <taxon>Dracunculus</taxon>
    </lineage>
</organism>
<keyword evidence="6" id="KW-1185">Reference proteome</keyword>
<reference evidence="7" key="1">
    <citation type="submission" date="2017-02" db="UniProtKB">
        <authorList>
            <consortium name="WormBaseParasite"/>
        </authorList>
    </citation>
    <scope>IDENTIFICATION</scope>
</reference>
<dbReference type="FunFam" id="3.30.450.20:FF:000009">
    <property type="entry name" value="Potassium voltage-gated channel subfamily H member 1"/>
    <property type="match status" value="1"/>
</dbReference>
<dbReference type="PANTHER" id="PTHR10217:SF435">
    <property type="entry name" value="POTASSIUM VOLTAGE-GATED CHANNEL PROTEIN EAG"/>
    <property type="match status" value="1"/>
</dbReference>
<dbReference type="InterPro" id="IPR000014">
    <property type="entry name" value="PAS"/>
</dbReference>
<dbReference type="InterPro" id="IPR000700">
    <property type="entry name" value="PAS-assoc_C"/>
</dbReference>
<dbReference type="CDD" id="cd00130">
    <property type="entry name" value="PAS"/>
    <property type="match status" value="1"/>
</dbReference>
<dbReference type="Proteomes" id="UP000274756">
    <property type="component" value="Unassembled WGS sequence"/>
</dbReference>
<dbReference type="PROSITE" id="PS50113">
    <property type="entry name" value="PAC"/>
    <property type="match status" value="1"/>
</dbReference>
<dbReference type="Proteomes" id="UP000038040">
    <property type="component" value="Unplaced"/>
</dbReference>
<evidence type="ECO:0000256" key="1">
    <source>
        <dbReference type="ARBA" id="ARBA00022860"/>
    </source>
</evidence>
<feature type="domain" description="PAS" evidence="2">
    <location>
        <begin position="42"/>
        <end position="90"/>
    </location>
</feature>
<sequence length="220" mass="25080">MPAAKRGLVAPQNTFLENVVRRCNNADCSFILANAQIVDYPIVYCNDGFSKMIGYPRAEIMQKPCSLSFMYSDHSEREAVQKIQNALDSSRTDQTEIGLCKKNKTPIWLLVHIAPIKNDKNQVVLYLCQFKDITPLKRSLDDENNKGLMKFQSSKCPPPSGLSRILQIARIAKSKQQFNQIETKDLQKSNTLSSSNFNQVIKVCVCRMFFSFLHNSFFLQ</sequence>
<evidence type="ECO:0000313" key="6">
    <source>
        <dbReference type="Proteomes" id="UP000274756"/>
    </source>
</evidence>
<name>A0A0N4UL28_DRAME</name>
<dbReference type="InterPro" id="IPR001610">
    <property type="entry name" value="PAC"/>
</dbReference>
<gene>
    <name evidence="4" type="ORF">DME_LOCUS2453</name>
</gene>
<dbReference type="InterPro" id="IPR003949">
    <property type="entry name" value="K_chnl_volt-dep_EAG"/>
</dbReference>
<protein>
    <submittedName>
        <fullName evidence="7">PAC domain-containing protein</fullName>
    </submittedName>
</protein>
<keyword evidence="1" id="KW-0112">Calmodulin-binding</keyword>
<evidence type="ECO:0000313" key="5">
    <source>
        <dbReference type="Proteomes" id="UP000038040"/>
    </source>
</evidence>
<evidence type="ECO:0000259" key="3">
    <source>
        <dbReference type="PROSITE" id="PS50113"/>
    </source>
</evidence>
<evidence type="ECO:0000259" key="2">
    <source>
        <dbReference type="PROSITE" id="PS50112"/>
    </source>
</evidence>
<dbReference type="STRING" id="318479.A0A0N4UL28"/>
<dbReference type="SMART" id="SM00086">
    <property type="entry name" value="PAC"/>
    <property type="match status" value="1"/>
</dbReference>
<dbReference type="EMBL" id="UYYG01000062">
    <property type="protein sequence ID" value="VDN52480.1"/>
    <property type="molecule type" value="Genomic_DNA"/>
</dbReference>
<dbReference type="PANTHER" id="PTHR10217">
    <property type="entry name" value="VOLTAGE AND LIGAND GATED POTASSIUM CHANNEL"/>
    <property type="match status" value="1"/>
</dbReference>
<dbReference type="PROSITE" id="PS50112">
    <property type="entry name" value="PAS"/>
    <property type="match status" value="1"/>
</dbReference>
<dbReference type="InterPro" id="IPR035965">
    <property type="entry name" value="PAS-like_dom_sf"/>
</dbReference>